<dbReference type="InterPro" id="IPR002528">
    <property type="entry name" value="MATE_fam"/>
</dbReference>
<reference evidence="3" key="1">
    <citation type="journal article" date="2014" name="Nat. Commun.">
        <title>Genome sequence of mungbean and insights into evolution within Vigna species.</title>
        <authorList>
            <person name="Kang Y.J."/>
            <person name="Kim S.K."/>
            <person name="Kim M.Y."/>
            <person name="Lestari P."/>
            <person name="Kim K.H."/>
            <person name="Ha B.K."/>
            <person name="Jun T.H."/>
            <person name="Hwang W.J."/>
            <person name="Lee T."/>
            <person name="Lee J."/>
            <person name="Shim S."/>
            <person name="Yoon M.Y."/>
            <person name="Jang Y.E."/>
            <person name="Han K.S."/>
            <person name="Taeprayoon P."/>
            <person name="Yoon N."/>
            <person name="Somta P."/>
            <person name="Tanya P."/>
            <person name="Kim K.S."/>
            <person name="Gwag J.G."/>
            <person name="Moon J.K."/>
            <person name="Lee Y.H."/>
            <person name="Park B.S."/>
            <person name="Bombarely A."/>
            <person name="Doyle J.J."/>
            <person name="Jackson S.A."/>
            <person name="Schafleitner R."/>
            <person name="Srinives P."/>
            <person name="Varshney R.K."/>
            <person name="Lee S.H."/>
        </authorList>
    </citation>
    <scope>NUCLEOTIDE SEQUENCE [LARGE SCALE GENOMIC DNA]</scope>
    <source>
        <strain evidence="3">cv. VC1973A</strain>
    </source>
</reference>
<dbReference type="GO" id="GO:0016020">
    <property type="term" value="C:membrane"/>
    <property type="evidence" value="ECO:0007669"/>
    <property type="project" value="InterPro"/>
</dbReference>
<name>A0A3Q0EVX3_VIGRR</name>
<keyword evidence="2" id="KW-1133">Transmembrane helix</keyword>
<keyword evidence="2" id="KW-0812">Transmembrane</keyword>
<proteinExistence type="inferred from homology"/>
<dbReference type="PANTHER" id="PTHR11206">
    <property type="entry name" value="MULTIDRUG RESISTANCE PROTEIN"/>
    <property type="match status" value="1"/>
</dbReference>
<evidence type="ECO:0000256" key="2">
    <source>
        <dbReference type="SAM" id="Phobius"/>
    </source>
</evidence>
<protein>
    <submittedName>
        <fullName evidence="4">Protein DETOXIFICATION 2-like</fullName>
    </submittedName>
</protein>
<dbReference type="Proteomes" id="UP000087766">
    <property type="component" value="Chromosome 4"/>
</dbReference>
<keyword evidence="3" id="KW-1185">Reference proteome</keyword>
<dbReference type="Pfam" id="PF01554">
    <property type="entry name" value="MatE"/>
    <property type="match status" value="1"/>
</dbReference>
<evidence type="ECO:0000256" key="1">
    <source>
        <dbReference type="ARBA" id="ARBA00010199"/>
    </source>
</evidence>
<comment type="similarity">
    <text evidence="1">Belongs to the multi antimicrobial extrusion (MATE) (TC 2.A.66.1) family.</text>
</comment>
<dbReference type="GO" id="GO:0042910">
    <property type="term" value="F:xenobiotic transmembrane transporter activity"/>
    <property type="evidence" value="ECO:0007669"/>
    <property type="project" value="InterPro"/>
</dbReference>
<dbReference type="GeneID" id="111241525"/>
<dbReference type="AlphaFoldDB" id="A0A3Q0EVX3"/>
<dbReference type="KEGG" id="vra:111241525"/>
<dbReference type="RefSeq" id="XP_022635905.1">
    <property type="nucleotide sequence ID" value="XM_022780184.1"/>
</dbReference>
<feature type="non-terminal residue" evidence="4">
    <location>
        <position position="104"/>
    </location>
</feature>
<accession>A0A3Q0EVX3</accession>
<gene>
    <name evidence="4" type="primary">LOC111241525</name>
</gene>
<feature type="transmembrane region" description="Helical" evidence="2">
    <location>
        <begin position="32"/>
        <end position="54"/>
    </location>
</feature>
<keyword evidence="2" id="KW-0472">Membrane</keyword>
<evidence type="ECO:0000313" key="4">
    <source>
        <dbReference type="RefSeq" id="XP_022635905.1"/>
    </source>
</evidence>
<organism evidence="3 4">
    <name type="scientific">Vigna radiata var. radiata</name>
    <name type="common">Mung bean</name>
    <name type="synonym">Phaseolus aureus</name>
    <dbReference type="NCBI Taxonomy" id="3916"/>
    <lineage>
        <taxon>Eukaryota</taxon>
        <taxon>Viridiplantae</taxon>
        <taxon>Streptophyta</taxon>
        <taxon>Embryophyta</taxon>
        <taxon>Tracheophyta</taxon>
        <taxon>Spermatophyta</taxon>
        <taxon>Magnoliopsida</taxon>
        <taxon>eudicotyledons</taxon>
        <taxon>Gunneridae</taxon>
        <taxon>Pentapetalae</taxon>
        <taxon>rosids</taxon>
        <taxon>fabids</taxon>
        <taxon>Fabales</taxon>
        <taxon>Fabaceae</taxon>
        <taxon>Papilionoideae</taxon>
        <taxon>50 kb inversion clade</taxon>
        <taxon>NPAAA clade</taxon>
        <taxon>indigoferoid/millettioid clade</taxon>
        <taxon>Phaseoleae</taxon>
        <taxon>Vigna</taxon>
    </lineage>
</organism>
<dbReference type="GO" id="GO:0015297">
    <property type="term" value="F:antiporter activity"/>
    <property type="evidence" value="ECO:0007669"/>
    <property type="project" value="InterPro"/>
</dbReference>
<reference evidence="4" key="2">
    <citation type="submission" date="2025-08" db="UniProtKB">
        <authorList>
            <consortium name="RefSeq"/>
        </authorList>
    </citation>
    <scope>IDENTIFICATION</scope>
    <source>
        <tissue evidence="4">Leaf</tissue>
    </source>
</reference>
<sequence length="104" mass="11444">MEKLMINKEVMEEKGYSWKREMRKEMKKVRRIAAPMVVASVLQYLLPVVSLIMVGHLNQLSLSSVAIATSLTNVSGFSVLSGMAGGLETLCGQAFGAEQYEKFG</sequence>
<evidence type="ECO:0000313" key="3">
    <source>
        <dbReference type="Proteomes" id="UP000087766"/>
    </source>
</evidence>
<dbReference type="OrthoDB" id="2126698at2759"/>